<evidence type="ECO:0000313" key="2">
    <source>
        <dbReference type="EMBL" id="ADB31494.1"/>
    </source>
</evidence>
<feature type="region of interest" description="Disordered" evidence="1">
    <location>
        <begin position="308"/>
        <end position="345"/>
    </location>
</feature>
<keyword evidence="3" id="KW-1185">Reference proteome</keyword>
<reference evidence="3" key="1">
    <citation type="submission" date="2009-09" db="EMBL/GenBank/DDBJ databases">
        <title>The complete genome of Kribbella flavida DSM 17836.</title>
        <authorList>
            <consortium name="US DOE Joint Genome Institute (JGI-PGF)"/>
            <person name="Lucas S."/>
            <person name="Copeland A."/>
            <person name="Lapidus A."/>
            <person name="Glavina del Rio T."/>
            <person name="Dalin E."/>
            <person name="Tice H."/>
            <person name="Bruce D."/>
            <person name="Goodwin L."/>
            <person name="Pitluck S."/>
            <person name="Kyrpides N."/>
            <person name="Mavromatis K."/>
            <person name="Ivanova N."/>
            <person name="Saunders E."/>
            <person name="Brettin T."/>
            <person name="Detter J.C."/>
            <person name="Han C."/>
            <person name="Larimer F."/>
            <person name="Land M."/>
            <person name="Hauser L."/>
            <person name="Markowitz V."/>
            <person name="Cheng J.-F."/>
            <person name="Hugenholtz P."/>
            <person name="Woyke T."/>
            <person name="Wu D."/>
            <person name="Pukall R."/>
            <person name="Klenk H.-P."/>
            <person name="Eisen J.A."/>
        </authorList>
    </citation>
    <scope>NUCLEOTIDE SEQUENCE [LARGE SCALE GENOMIC DNA]</scope>
    <source>
        <strain evidence="3">DSM 17836 / JCM 10339 / NBRC 14399</strain>
    </source>
</reference>
<dbReference type="AlphaFoldDB" id="D2PV28"/>
<accession>D2PV28</accession>
<dbReference type="EMBL" id="CP001736">
    <property type="protein sequence ID" value="ADB31494.1"/>
    <property type="molecule type" value="Genomic_DNA"/>
</dbReference>
<evidence type="ECO:0000256" key="1">
    <source>
        <dbReference type="SAM" id="MobiDB-lite"/>
    </source>
</evidence>
<dbReference type="OrthoDB" id="3805339at2"/>
<dbReference type="HOGENOM" id="CLU_656828_0_0_11"/>
<dbReference type="STRING" id="479435.Kfla_2420"/>
<reference evidence="2 3" key="2">
    <citation type="journal article" date="2010" name="Stand. Genomic Sci.">
        <title>Complete genome sequence of Kribbella flavida type strain (IFO 14399).</title>
        <authorList>
            <person name="Pukall R."/>
            <person name="Lapidus A."/>
            <person name="Glavina Del Rio T."/>
            <person name="Copeland A."/>
            <person name="Tice H."/>
            <person name="Cheng J.-F."/>
            <person name="Lucas S."/>
            <person name="Chen F."/>
            <person name="Nolan M."/>
            <person name="LaButti K."/>
            <person name="Pati A."/>
            <person name="Ivanova N."/>
            <person name="Mavrommatis K."/>
            <person name="Mikhailova N."/>
            <person name="Pitluck S."/>
            <person name="Bruce D."/>
            <person name="Goodwin L."/>
            <person name="Land M."/>
            <person name="Hauser L."/>
            <person name="Chang Y.-J."/>
            <person name="Jeffries C.D."/>
            <person name="Chen A."/>
            <person name="Palaniappan K."/>
            <person name="Chain P."/>
            <person name="Rohde M."/>
            <person name="Goeker M."/>
            <person name="Bristow J."/>
            <person name="Eisen J.A."/>
            <person name="Markowitz V."/>
            <person name="Hugenholtz P."/>
            <person name="Kyrpides N.C."/>
            <person name="Klenk H.-P."/>
            <person name="Brettin T."/>
        </authorList>
    </citation>
    <scope>NUCLEOTIDE SEQUENCE [LARGE SCALE GENOMIC DNA]</scope>
    <source>
        <strain evidence="3">DSM 17836 / JCM 10339 / NBRC 14399</strain>
    </source>
</reference>
<protein>
    <submittedName>
        <fullName evidence="2">Uncharacterized protein</fullName>
    </submittedName>
</protein>
<dbReference type="eggNOG" id="ENOG502ZRWW">
    <property type="taxonomic scope" value="Bacteria"/>
</dbReference>
<evidence type="ECO:0000313" key="3">
    <source>
        <dbReference type="Proteomes" id="UP000007967"/>
    </source>
</evidence>
<dbReference type="RefSeq" id="WP_012920050.1">
    <property type="nucleotide sequence ID" value="NC_013729.1"/>
</dbReference>
<organism evidence="2 3">
    <name type="scientific">Kribbella flavida (strain DSM 17836 / JCM 10339 / NBRC 14399)</name>
    <dbReference type="NCBI Taxonomy" id="479435"/>
    <lineage>
        <taxon>Bacteria</taxon>
        <taxon>Bacillati</taxon>
        <taxon>Actinomycetota</taxon>
        <taxon>Actinomycetes</taxon>
        <taxon>Propionibacteriales</taxon>
        <taxon>Kribbellaceae</taxon>
        <taxon>Kribbella</taxon>
    </lineage>
</organism>
<dbReference type="KEGG" id="kfl:Kfla_2420"/>
<name>D2PV28_KRIFD</name>
<sequence length="345" mass="36626">MKQHGDHEWCGHREITYAAVGRMFSELAGPDGTVRGATQEQYAAALDKAQAYMDRPVGAGLIDNFANSGRRFPYAGPGPTAHSAYANPNAQAEHFMANPYPNGLEPGGKQHGARELAVDTGYVVDRLRQARQSLGGDMIQHLGAAAHALQDSYSGAHAWRDLSVYRGDPTAGVSKLHVFTPLHAVGIDDGKNTHADEFDKPPAASGSTEAAIEATYRMLSAHERGLRDPDRAEELLRETMEPLLQPSARGVEVSLTPDAAWQAERDYRMGVEQGTIPLPEPGVQHYGAESGRVSESEKAALAKVLAPHAGGRAAAARADTGARADTAARDTGVRGKSPGQGLARG</sequence>
<feature type="compositionally biased region" description="Low complexity" evidence="1">
    <location>
        <begin position="309"/>
        <end position="319"/>
    </location>
</feature>
<feature type="compositionally biased region" description="Basic and acidic residues" evidence="1">
    <location>
        <begin position="320"/>
        <end position="333"/>
    </location>
</feature>
<gene>
    <name evidence="2" type="ordered locus">Kfla_2420</name>
</gene>
<proteinExistence type="predicted"/>
<dbReference type="Proteomes" id="UP000007967">
    <property type="component" value="Chromosome"/>
</dbReference>